<dbReference type="SUPFAM" id="SSF63411">
    <property type="entry name" value="LuxS/MPP-like metallohydrolase"/>
    <property type="match status" value="2"/>
</dbReference>
<evidence type="ECO:0000259" key="4">
    <source>
        <dbReference type="Pfam" id="PF05193"/>
    </source>
</evidence>
<evidence type="ECO:0000313" key="6">
    <source>
        <dbReference type="Proteomes" id="UP000231343"/>
    </source>
</evidence>
<comment type="similarity">
    <text evidence="1 2">Belongs to the peptidase M16 family.</text>
</comment>
<dbReference type="GO" id="GO:0006508">
    <property type="term" value="P:proteolysis"/>
    <property type="evidence" value="ECO:0007669"/>
    <property type="project" value="InterPro"/>
</dbReference>
<evidence type="ECO:0000256" key="2">
    <source>
        <dbReference type="RuleBase" id="RU004447"/>
    </source>
</evidence>
<accession>A0A2H0XZ12</accession>
<dbReference type="PROSITE" id="PS00143">
    <property type="entry name" value="INSULINASE"/>
    <property type="match status" value="1"/>
</dbReference>
<reference evidence="5 6" key="1">
    <citation type="submission" date="2017-09" db="EMBL/GenBank/DDBJ databases">
        <title>Depth-based differentiation of microbial function through sediment-hosted aquifers and enrichment of novel symbionts in the deep terrestrial subsurface.</title>
        <authorList>
            <person name="Probst A.J."/>
            <person name="Ladd B."/>
            <person name="Jarett J.K."/>
            <person name="Geller-Mcgrath D.E."/>
            <person name="Sieber C.M."/>
            <person name="Emerson J.B."/>
            <person name="Anantharaman K."/>
            <person name="Thomas B.C."/>
            <person name="Malmstrom R."/>
            <person name="Stieglmeier M."/>
            <person name="Klingl A."/>
            <person name="Woyke T."/>
            <person name="Ryan C.M."/>
            <person name="Banfield J.F."/>
        </authorList>
    </citation>
    <scope>NUCLEOTIDE SEQUENCE [LARGE SCALE GENOMIC DNA]</scope>
    <source>
        <strain evidence="5">CG08_land_8_20_14_0_20_45_16</strain>
    </source>
</reference>
<dbReference type="EMBL" id="PEYM01000058">
    <property type="protein sequence ID" value="PIS30302.1"/>
    <property type="molecule type" value="Genomic_DNA"/>
</dbReference>
<evidence type="ECO:0000259" key="3">
    <source>
        <dbReference type="Pfam" id="PF00675"/>
    </source>
</evidence>
<dbReference type="Gene3D" id="3.30.830.10">
    <property type="entry name" value="Metalloenzyme, LuxS/M16 peptidase-like"/>
    <property type="match status" value="2"/>
</dbReference>
<dbReference type="Pfam" id="PF00675">
    <property type="entry name" value="Peptidase_M16"/>
    <property type="match status" value="1"/>
</dbReference>
<evidence type="ECO:0000313" key="5">
    <source>
        <dbReference type="EMBL" id="PIS30302.1"/>
    </source>
</evidence>
<dbReference type="GO" id="GO:0046872">
    <property type="term" value="F:metal ion binding"/>
    <property type="evidence" value="ECO:0007669"/>
    <property type="project" value="InterPro"/>
</dbReference>
<dbReference type="InterPro" id="IPR011249">
    <property type="entry name" value="Metalloenz_LuxS/M16"/>
</dbReference>
<organism evidence="5 6">
    <name type="scientific">Candidatus Saganbacteria bacterium CG08_land_8_20_14_0_20_45_16</name>
    <dbReference type="NCBI Taxonomy" id="2014293"/>
    <lineage>
        <taxon>Bacteria</taxon>
        <taxon>Bacillati</taxon>
        <taxon>Saganbacteria</taxon>
    </lineage>
</organism>
<sequence>MKTFPLLRSGKDSRRASLRPNSFPGLFWHILNKINYMNKTIPNASKTILDNGLRLICEEIPAVRSVCLGILIGTGSGNEEKSESGLSHFIEHMSFRGTSKRSAYDIAHALDTVGGKINAFTSKEVTVFYCVVLDQHVPIAIDILSDILLNSLYDEKFLTLEKQVVLEEIKMYEDTPNEQVHDFFDEKILRGHPIGRPTIGLAKTVSSFKRSNILEFQKKWYQPNNAIVSIAGATSPDIIKQLSQAFGRWQGQTSLPPLQLPEIKGSLNLRQKKTEQVHLCLGVKGVSQVDGERYTYAVLDNILGGSMSSHLFQEIREKRGLAYSIYSTSSPFRNFGVAYVYAGTSKDNMAQVVDLILSEFRRLKKNGITAAELERAKEFIKGTLVLGLESTSSRMSWLAKSEFYHNRVTTVDDIFAKVDKVTQEDILHIADKFFRDEYLTLAVIGDMKKLPIKSLSCN</sequence>
<dbReference type="Pfam" id="PF05193">
    <property type="entry name" value="Peptidase_M16_C"/>
    <property type="match status" value="1"/>
</dbReference>
<gene>
    <name evidence="5" type="ORF">COT42_03255</name>
</gene>
<dbReference type="PANTHER" id="PTHR11851:SF49">
    <property type="entry name" value="MITOCHONDRIAL-PROCESSING PEPTIDASE SUBUNIT ALPHA"/>
    <property type="match status" value="1"/>
</dbReference>
<dbReference type="PANTHER" id="PTHR11851">
    <property type="entry name" value="METALLOPROTEASE"/>
    <property type="match status" value="1"/>
</dbReference>
<feature type="domain" description="Peptidase M16 N-terminal" evidence="3">
    <location>
        <begin position="57"/>
        <end position="199"/>
    </location>
</feature>
<dbReference type="InterPro" id="IPR011765">
    <property type="entry name" value="Pept_M16_N"/>
</dbReference>
<proteinExistence type="inferred from homology"/>
<comment type="caution">
    <text evidence="5">The sequence shown here is derived from an EMBL/GenBank/DDBJ whole genome shotgun (WGS) entry which is preliminary data.</text>
</comment>
<dbReference type="GO" id="GO:0004222">
    <property type="term" value="F:metalloendopeptidase activity"/>
    <property type="evidence" value="ECO:0007669"/>
    <property type="project" value="InterPro"/>
</dbReference>
<dbReference type="InterPro" id="IPR050361">
    <property type="entry name" value="MPP/UQCRC_Complex"/>
</dbReference>
<dbReference type="AlphaFoldDB" id="A0A2H0XZ12"/>
<feature type="domain" description="Peptidase M16 C-terminal" evidence="4">
    <location>
        <begin position="208"/>
        <end position="378"/>
    </location>
</feature>
<dbReference type="Proteomes" id="UP000231343">
    <property type="component" value="Unassembled WGS sequence"/>
</dbReference>
<dbReference type="InterPro" id="IPR007863">
    <property type="entry name" value="Peptidase_M16_C"/>
</dbReference>
<name>A0A2H0XZ12_UNCSA</name>
<evidence type="ECO:0000256" key="1">
    <source>
        <dbReference type="ARBA" id="ARBA00007261"/>
    </source>
</evidence>
<protein>
    <submittedName>
        <fullName evidence="5">Peptidase M16</fullName>
    </submittedName>
</protein>
<dbReference type="InterPro" id="IPR001431">
    <property type="entry name" value="Pept_M16_Zn_BS"/>
</dbReference>